<dbReference type="InterPro" id="IPR036927">
    <property type="entry name" value="Cyt_c_oxase-like_su1_sf"/>
</dbReference>
<sequence>MNRSRWPHAFFASAAFYAMVGVSWGLAMGITHNHTTYSAHAHLNLLGWLSLAMMGTFYATLGQDVSNKVKATNFAISNLGVLLMIPGLFMYLGQAGPSSVFEPMIAAGSLLVVLGFFVFGITAIRGLFNALAKAA</sequence>
<organism evidence="2 3">
    <name type="scientific">Caulobacter segnis</name>
    <dbReference type="NCBI Taxonomy" id="88688"/>
    <lineage>
        <taxon>Bacteria</taxon>
        <taxon>Pseudomonadati</taxon>
        <taxon>Pseudomonadota</taxon>
        <taxon>Alphaproteobacteria</taxon>
        <taxon>Caulobacterales</taxon>
        <taxon>Caulobacteraceae</taxon>
        <taxon>Caulobacter</taxon>
    </lineage>
</organism>
<keyword evidence="1" id="KW-0812">Transmembrane</keyword>
<keyword evidence="3" id="KW-1185">Reference proteome</keyword>
<proteinExistence type="predicted"/>
<dbReference type="RefSeq" id="WP_013077303.1">
    <property type="nucleotide sequence ID" value="NZ_CP027850.1"/>
</dbReference>
<evidence type="ECO:0000313" key="3">
    <source>
        <dbReference type="Proteomes" id="UP000240527"/>
    </source>
</evidence>
<accession>A0ABM6TBI9</accession>
<keyword evidence="1" id="KW-1133">Transmembrane helix</keyword>
<feature type="transmembrane region" description="Helical" evidence="1">
    <location>
        <begin position="73"/>
        <end position="92"/>
    </location>
</feature>
<name>A0ABM6TBI9_9CAUL</name>
<dbReference type="Proteomes" id="UP000240527">
    <property type="component" value="Chromosome"/>
</dbReference>
<reference evidence="2 3" key="1">
    <citation type="journal article" date="2015" name="Biotechnol. Bioeng.">
        <title>Genome sequence and phenotypic characterization of Caulobacter segnis.</title>
        <authorList>
            <person name="Patel S."/>
            <person name="Fletcher B."/>
            <person name="Scott D.C."/>
            <person name="Ely B."/>
        </authorList>
    </citation>
    <scope>NUCLEOTIDE SEQUENCE [LARGE SCALE GENOMIC DNA]</scope>
    <source>
        <strain evidence="2 3">TK0059</strain>
    </source>
</reference>
<evidence type="ECO:0000313" key="2">
    <source>
        <dbReference type="EMBL" id="AVQ00481.1"/>
    </source>
</evidence>
<protein>
    <submittedName>
        <fullName evidence="2">Uncharacterized protein</fullName>
    </submittedName>
</protein>
<evidence type="ECO:0000256" key="1">
    <source>
        <dbReference type="SAM" id="Phobius"/>
    </source>
</evidence>
<feature type="transmembrane region" description="Helical" evidence="1">
    <location>
        <begin position="104"/>
        <end position="128"/>
    </location>
</feature>
<feature type="transmembrane region" description="Helical" evidence="1">
    <location>
        <begin position="9"/>
        <end position="30"/>
    </location>
</feature>
<gene>
    <name evidence="2" type="ORF">B7G68_00525</name>
</gene>
<dbReference type="Gene3D" id="1.20.210.10">
    <property type="entry name" value="Cytochrome c oxidase-like, subunit I domain"/>
    <property type="match status" value="1"/>
</dbReference>
<dbReference type="EMBL" id="CP027850">
    <property type="protein sequence ID" value="AVQ00481.1"/>
    <property type="molecule type" value="Genomic_DNA"/>
</dbReference>
<keyword evidence="1" id="KW-0472">Membrane</keyword>
<feature type="transmembrane region" description="Helical" evidence="1">
    <location>
        <begin position="42"/>
        <end position="61"/>
    </location>
</feature>